<dbReference type="SUPFAM" id="SSF53822">
    <property type="entry name" value="Periplasmic binding protein-like I"/>
    <property type="match status" value="1"/>
</dbReference>
<dbReference type="PANTHER" id="PTHR47235:SF1">
    <property type="entry name" value="BLR6548 PROTEIN"/>
    <property type="match status" value="1"/>
</dbReference>
<name>A0ABT8RZJ1_9BURK</name>
<dbReference type="CDD" id="cd06326">
    <property type="entry name" value="PBP1_ABC_ligand_binding-like"/>
    <property type="match status" value="1"/>
</dbReference>
<keyword evidence="6" id="KW-1185">Reference proteome</keyword>
<gene>
    <name evidence="5" type="ORF">Q2T77_06115</name>
</gene>
<keyword evidence="3" id="KW-1133">Transmembrane helix</keyword>
<organism evidence="5 6">
    <name type="scientific">Variovorax ginsengisoli</name>
    <dbReference type="NCBI Taxonomy" id="363844"/>
    <lineage>
        <taxon>Bacteria</taxon>
        <taxon>Pseudomonadati</taxon>
        <taxon>Pseudomonadota</taxon>
        <taxon>Betaproteobacteria</taxon>
        <taxon>Burkholderiales</taxon>
        <taxon>Comamonadaceae</taxon>
        <taxon>Variovorax</taxon>
    </lineage>
</organism>
<dbReference type="InterPro" id="IPR006311">
    <property type="entry name" value="TAT_signal"/>
</dbReference>
<protein>
    <submittedName>
        <fullName evidence="5">ABC transporter substrate-binding protein</fullName>
    </submittedName>
</protein>
<evidence type="ECO:0000259" key="4">
    <source>
        <dbReference type="Pfam" id="PF13458"/>
    </source>
</evidence>
<proteinExistence type="inferred from homology"/>
<dbReference type="Pfam" id="PF13458">
    <property type="entry name" value="Peripla_BP_6"/>
    <property type="match status" value="1"/>
</dbReference>
<accession>A0ABT8RZJ1</accession>
<reference evidence="5" key="1">
    <citation type="submission" date="2023-06" db="EMBL/GenBank/DDBJ databases">
        <authorList>
            <person name="Jiang Y."/>
            <person name="Liu Q."/>
        </authorList>
    </citation>
    <scope>NUCLEOTIDE SEQUENCE</scope>
    <source>
        <strain evidence="5">CGMCC 1.12090</strain>
    </source>
</reference>
<keyword evidence="3" id="KW-0812">Transmembrane</keyword>
<comment type="similarity">
    <text evidence="1">Belongs to the leucine-binding protein family.</text>
</comment>
<dbReference type="InterPro" id="IPR028082">
    <property type="entry name" value="Peripla_BP_I"/>
</dbReference>
<dbReference type="RefSeq" id="WP_301805434.1">
    <property type="nucleotide sequence ID" value="NZ_JAUJZH010000003.1"/>
</dbReference>
<feature type="domain" description="Leucine-binding protein" evidence="4">
    <location>
        <begin position="46"/>
        <end position="385"/>
    </location>
</feature>
<dbReference type="Proteomes" id="UP001169027">
    <property type="component" value="Unassembled WGS sequence"/>
</dbReference>
<evidence type="ECO:0000313" key="5">
    <source>
        <dbReference type="EMBL" id="MDO1531855.1"/>
    </source>
</evidence>
<feature type="transmembrane region" description="Helical" evidence="3">
    <location>
        <begin position="20"/>
        <end position="42"/>
    </location>
</feature>
<evidence type="ECO:0000313" key="6">
    <source>
        <dbReference type="Proteomes" id="UP001169027"/>
    </source>
</evidence>
<comment type="caution">
    <text evidence="5">The sequence shown here is derived from an EMBL/GenBank/DDBJ whole genome shotgun (WGS) entry which is preliminary data.</text>
</comment>
<dbReference type="PROSITE" id="PS51318">
    <property type="entry name" value="TAT"/>
    <property type="match status" value="1"/>
</dbReference>
<dbReference type="InterPro" id="IPR028081">
    <property type="entry name" value="Leu-bd"/>
</dbReference>
<evidence type="ECO:0000256" key="1">
    <source>
        <dbReference type="ARBA" id="ARBA00010062"/>
    </source>
</evidence>
<keyword evidence="3" id="KW-0472">Membrane</keyword>
<keyword evidence="2" id="KW-0732">Signal</keyword>
<evidence type="ECO:0000256" key="2">
    <source>
        <dbReference type="ARBA" id="ARBA00022729"/>
    </source>
</evidence>
<dbReference type="Gene3D" id="3.40.50.2300">
    <property type="match status" value="2"/>
</dbReference>
<dbReference type="PANTHER" id="PTHR47235">
    <property type="entry name" value="BLR6548 PROTEIN"/>
    <property type="match status" value="1"/>
</dbReference>
<evidence type="ECO:0000256" key="3">
    <source>
        <dbReference type="SAM" id="Phobius"/>
    </source>
</evidence>
<sequence>MREPEANSFSLPSKPNRRQVITRIAGAAGLAAAAGFGLPAFAQARTIRIGASFDNSSVEKANGIALFVGSSAYFNAVNRAGGINGSKVELVMADDQFKPDIAKANALAFAADSSVLAMVHPLGTRQTAEISDAVPGMAVVGPNTGTVSLRKKAAPNTFWVRANYDQELDRLIATAAVLGQSRIGIVYSEDPLGQSLLAGFKAALAKAKLEPAVIASTPSTTSMEVDAAAAKIAAAEPQIVIIGLAGTAPAFVRALRKAGGKSSAYGLSITASALGAMGDLAHGLGFAIVVPSPFATKFEIVRRYQADMLANGVKEFSLPSLEGYMDACVLAEGLRRAGPSPTRAGVIAALDHIEGYDLGGVKINYGRGNREGNQFVDVAVISSNGRLIS</sequence>
<dbReference type="EMBL" id="JAUKVY010000003">
    <property type="protein sequence ID" value="MDO1531855.1"/>
    <property type="molecule type" value="Genomic_DNA"/>
</dbReference>